<protein>
    <submittedName>
        <fullName evidence="2">Antibiotic biosynthesis monooxygenase</fullName>
    </submittedName>
</protein>
<evidence type="ECO:0000313" key="2">
    <source>
        <dbReference type="EMBL" id="UOE33048.1"/>
    </source>
</evidence>
<evidence type="ECO:0000313" key="3">
    <source>
        <dbReference type="Proteomes" id="UP000831390"/>
    </source>
</evidence>
<dbReference type="GO" id="GO:0004497">
    <property type="term" value="F:monooxygenase activity"/>
    <property type="evidence" value="ECO:0007669"/>
    <property type="project" value="UniProtKB-KW"/>
</dbReference>
<organism evidence="2 3">
    <name type="scientific">Hymenobacter monticola</name>
    <dbReference type="NCBI Taxonomy" id="1705399"/>
    <lineage>
        <taxon>Bacteria</taxon>
        <taxon>Pseudomonadati</taxon>
        <taxon>Bacteroidota</taxon>
        <taxon>Cytophagia</taxon>
        <taxon>Cytophagales</taxon>
        <taxon>Hymenobacteraceae</taxon>
        <taxon>Hymenobacter</taxon>
    </lineage>
</organism>
<dbReference type="InterPro" id="IPR011008">
    <property type="entry name" value="Dimeric_a/b-barrel"/>
</dbReference>
<dbReference type="PROSITE" id="PS51725">
    <property type="entry name" value="ABM"/>
    <property type="match status" value="1"/>
</dbReference>
<dbReference type="SUPFAM" id="SSF54909">
    <property type="entry name" value="Dimeric alpha+beta barrel"/>
    <property type="match status" value="1"/>
</dbReference>
<dbReference type="Gene3D" id="3.30.70.100">
    <property type="match status" value="1"/>
</dbReference>
<sequence>MLIRIVRMTFAPEHVPAFLALFHATKHHIRQQPGCQHLELWQDAESPNIYCTHSRWDDEAALNGYRKSTLFGKVWPATKKLFAAPPVAFSSTSAGVVE</sequence>
<feature type="domain" description="ABM" evidence="1">
    <location>
        <begin position="2"/>
        <end position="93"/>
    </location>
</feature>
<dbReference type="InterPro" id="IPR007138">
    <property type="entry name" value="ABM_dom"/>
</dbReference>
<dbReference type="Pfam" id="PF03992">
    <property type="entry name" value="ABM"/>
    <property type="match status" value="1"/>
</dbReference>
<reference evidence="2 3" key="1">
    <citation type="submission" date="2022-03" db="EMBL/GenBank/DDBJ databases">
        <title>Hymenobactersp. isolated from the air.</title>
        <authorList>
            <person name="Won M."/>
            <person name="Kwon S.-W."/>
        </authorList>
    </citation>
    <scope>NUCLEOTIDE SEQUENCE [LARGE SCALE GENOMIC DNA]</scope>
    <source>
        <strain evidence="2 3">KACC 22596</strain>
    </source>
</reference>
<keyword evidence="2" id="KW-0503">Monooxygenase</keyword>
<accession>A0ABY4B1M4</accession>
<name>A0ABY4B1M4_9BACT</name>
<proteinExistence type="predicted"/>
<evidence type="ECO:0000259" key="1">
    <source>
        <dbReference type="PROSITE" id="PS51725"/>
    </source>
</evidence>
<dbReference type="EMBL" id="CP094534">
    <property type="protein sequence ID" value="UOE33048.1"/>
    <property type="molecule type" value="Genomic_DNA"/>
</dbReference>
<gene>
    <name evidence="2" type="ORF">MTP16_18200</name>
</gene>
<dbReference type="RefSeq" id="WP_243512629.1">
    <property type="nucleotide sequence ID" value="NZ_CP094534.1"/>
</dbReference>
<dbReference type="Proteomes" id="UP000831390">
    <property type="component" value="Chromosome"/>
</dbReference>
<keyword evidence="2" id="KW-0560">Oxidoreductase</keyword>
<keyword evidence="3" id="KW-1185">Reference proteome</keyword>